<accession>A0ACB0JE54</accession>
<dbReference type="Proteomes" id="UP001177021">
    <property type="component" value="Unassembled WGS sequence"/>
</dbReference>
<name>A0ACB0JE54_TRIPR</name>
<dbReference type="EMBL" id="CASHSV030000034">
    <property type="protein sequence ID" value="CAJ2642530.1"/>
    <property type="molecule type" value="Genomic_DNA"/>
</dbReference>
<proteinExistence type="predicted"/>
<evidence type="ECO:0000313" key="2">
    <source>
        <dbReference type="Proteomes" id="UP001177021"/>
    </source>
</evidence>
<organism evidence="1 2">
    <name type="scientific">Trifolium pratense</name>
    <name type="common">Red clover</name>
    <dbReference type="NCBI Taxonomy" id="57577"/>
    <lineage>
        <taxon>Eukaryota</taxon>
        <taxon>Viridiplantae</taxon>
        <taxon>Streptophyta</taxon>
        <taxon>Embryophyta</taxon>
        <taxon>Tracheophyta</taxon>
        <taxon>Spermatophyta</taxon>
        <taxon>Magnoliopsida</taxon>
        <taxon>eudicotyledons</taxon>
        <taxon>Gunneridae</taxon>
        <taxon>Pentapetalae</taxon>
        <taxon>rosids</taxon>
        <taxon>fabids</taxon>
        <taxon>Fabales</taxon>
        <taxon>Fabaceae</taxon>
        <taxon>Papilionoideae</taxon>
        <taxon>50 kb inversion clade</taxon>
        <taxon>NPAAA clade</taxon>
        <taxon>Hologalegina</taxon>
        <taxon>IRL clade</taxon>
        <taxon>Trifolieae</taxon>
        <taxon>Trifolium</taxon>
    </lineage>
</organism>
<gene>
    <name evidence="1" type="ORF">MILVUS5_LOCUS12002</name>
</gene>
<evidence type="ECO:0000313" key="1">
    <source>
        <dbReference type="EMBL" id="CAJ2642530.1"/>
    </source>
</evidence>
<reference evidence="1" key="1">
    <citation type="submission" date="2023-10" db="EMBL/GenBank/DDBJ databases">
        <authorList>
            <person name="Rodriguez Cubillos JULIANA M."/>
            <person name="De Vega J."/>
        </authorList>
    </citation>
    <scope>NUCLEOTIDE SEQUENCE</scope>
</reference>
<comment type="caution">
    <text evidence="1">The sequence shown here is derived from an EMBL/GenBank/DDBJ whole genome shotgun (WGS) entry which is preliminary data.</text>
</comment>
<sequence length="91" mass="10672">MELQQWLKRMALKPAVQKKVTAKPKPVEVIEISDEKDSEDKTVHKKKEADVNSKKKRSRTLTSVLTARSMEDWFFCYEPCTDSTKYNFFKA</sequence>
<protein>
    <submittedName>
        <fullName evidence="1">Uncharacterized protein</fullName>
    </submittedName>
</protein>
<keyword evidence="2" id="KW-1185">Reference proteome</keyword>